<keyword evidence="3 7" id="KW-0812">Transmembrane</keyword>
<dbReference type="PANTHER" id="PTHR22883:SF203">
    <property type="entry name" value="PALMITOYLTRANSFERASE"/>
    <property type="match status" value="1"/>
</dbReference>
<keyword evidence="2 7" id="KW-0808">Transferase</keyword>
<feature type="domain" description="Palmitoyltransferase DHHC" evidence="8">
    <location>
        <begin position="94"/>
        <end position="233"/>
    </location>
</feature>
<evidence type="ECO:0000256" key="6">
    <source>
        <dbReference type="ARBA" id="ARBA00023315"/>
    </source>
</evidence>
<evidence type="ECO:0000256" key="1">
    <source>
        <dbReference type="ARBA" id="ARBA00004141"/>
    </source>
</evidence>
<comment type="domain">
    <text evidence="7">The DHHC domain is required for palmitoyltransferase activity.</text>
</comment>
<gene>
    <name evidence="9" type="ORF">PPRIM_AZ9-3.1.T0200112</name>
</gene>
<feature type="transmembrane region" description="Helical" evidence="7">
    <location>
        <begin position="21"/>
        <end position="39"/>
    </location>
</feature>
<evidence type="ECO:0000313" key="9">
    <source>
        <dbReference type="EMBL" id="CAD8053009.1"/>
    </source>
</evidence>
<evidence type="ECO:0000313" key="10">
    <source>
        <dbReference type="Proteomes" id="UP000688137"/>
    </source>
</evidence>
<keyword evidence="4 7" id="KW-1133">Transmembrane helix</keyword>
<feature type="transmembrane region" description="Helical" evidence="7">
    <location>
        <begin position="140"/>
        <end position="164"/>
    </location>
</feature>
<dbReference type="InterPro" id="IPR039859">
    <property type="entry name" value="PFA4/ZDH16/20/ERF2-like"/>
</dbReference>
<dbReference type="PANTHER" id="PTHR22883">
    <property type="entry name" value="ZINC FINGER DHHC DOMAIN CONTAINING PROTEIN"/>
    <property type="match status" value="1"/>
</dbReference>
<dbReference type="GO" id="GO:0005783">
    <property type="term" value="C:endoplasmic reticulum"/>
    <property type="evidence" value="ECO:0007669"/>
    <property type="project" value="TreeGrafter"/>
</dbReference>
<dbReference type="Proteomes" id="UP000688137">
    <property type="component" value="Unassembled WGS sequence"/>
</dbReference>
<feature type="transmembrane region" description="Helical" evidence="7">
    <location>
        <begin position="194"/>
        <end position="221"/>
    </location>
</feature>
<dbReference type="GO" id="GO:0006612">
    <property type="term" value="P:protein targeting to membrane"/>
    <property type="evidence" value="ECO:0007669"/>
    <property type="project" value="TreeGrafter"/>
</dbReference>
<dbReference type="GO" id="GO:0005794">
    <property type="term" value="C:Golgi apparatus"/>
    <property type="evidence" value="ECO:0007669"/>
    <property type="project" value="TreeGrafter"/>
</dbReference>
<keyword evidence="5 7" id="KW-0472">Membrane</keyword>
<dbReference type="GO" id="GO:0019706">
    <property type="term" value="F:protein-cysteine S-palmitoyltransferase activity"/>
    <property type="evidence" value="ECO:0007669"/>
    <property type="project" value="UniProtKB-EC"/>
</dbReference>
<comment type="similarity">
    <text evidence="7">Belongs to the DHHC palmitoyltransferase family.</text>
</comment>
<dbReference type="Pfam" id="PF01529">
    <property type="entry name" value="DHHC"/>
    <property type="match status" value="1"/>
</dbReference>
<name>A0A8S1KCP1_PARPR</name>
<protein>
    <recommendedName>
        <fullName evidence="7">Palmitoyltransferase</fullName>
        <ecNumber evidence="7">2.3.1.225</ecNumber>
    </recommendedName>
</protein>
<proteinExistence type="inferred from homology"/>
<evidence type="ECO:0000256" key="7">
    <source>
        <dbReference type="RuleBase" id="RU079119"/>
    </source>
</evidence>
<dbReference type="PROSITE" id="PS50216">
    <property type="entry name" value="DHHC"/>
    <property type="match status" value="1"/>
</dbReference>
<evidence type="ECO:0000256" key="4">
    <source>
        <dbReference type="ARBA" id="ARBA00022989"/>
    </source>
</evidence>
<evidence type="ECO:0000256" key="3">
    <source>
        <dbReference type="ARBA" id="ARBA00022692"/>
    </source>
</evidence>
<evidence type="ECO:0000256" key="2">
    <source>
        <dbReference type="ARBA" id="ARBA00022679"/>
    </source>
</evidence>
<evidence type="ECO:0000259" key="8">
    <source>
        <dbReference type="Pfam" id="PF01529"/>
    </source>
</evidence>
<reference evidence="9" key="1">
    <citation type="submission" date="2021-01" db="EMBL/GenBank/DDBJ databases">
        <authorList>
            <consortium name="Genoscope - CEA"/>
            <person name="William W."/>
        </authorList>
    </citation>
    <scope>NUCLEOTIDE SEQUENCE</scope>
</reference>
<dbReference type="AlphaFoldDB" id="A0A8S1KCP1"/>
<dbReference type="InterPro" id="IPR001594">
    <property type="entry name" value="Palmitoyltrfase_DHHC"/>
</dbReference>
<organism evidence="9 10">
    <name type="scientific">Paramecium primaurelia</name>
    <dbReference type="NCBI Taxonomy" id="5886"/>
    <lineage>
        <taxon>Eukaryota</taxon>
        <taxon>Sar</taxon>
        <taxon>Alveolata</taxon>
        <taxon>Ciliophora</taxon>
        <taxon>Intramacronucleata</taxon>
        <taxon>Oligohymenophorea</taxon>
        <taxon>Peniculida</taxon>
        <taxon>Parameciidae</taxon>
        <taxon>Paramecium</taxon>
    </lineage>
</organism>
<comment type="subcellular location">
    <subcellularLocation>
        <location evidence="1">Membrane</location>
        <topology evidence="1">Multi-pass membrane protein</topology>
    </subcellularLocation>
</comment>
<dbReference type="EC" id="2.3.1.225" evidence="7"/>
<feature type="transmembrane region" description="Helical" evidence="7">
    <location>
        <begin position="45"/>
        <end position="66"/>
    </location>
</feature>
<keyword evidence="10" id="KW-1185">Reference proteome</keyword>
<accession>A0A8S1KCP1</accession>
<comment type="caution">
    <text evidence="9">The sequence shown here is derived from an EMBL/GenBank/DDBJ whole genome shotgun (WGS) entry which is preliminary data.</text>
</comment>
<dbReference type="OMA" id="IFIMMIT"/>
<dbReference type="EMBL" id="CAJJDM010000017">
    <property type="protein sequence ID" value="CAD8053009.1"/>
    <property type="molecule type" value="Genomic_DNA"/>
</dbReference>
<keyword evidence="6 7" id="KW-0012">Acyltransferase</keyword>
<comment type="catalytic activity">
    <reaction evidence="7">
        <text>L-cysteinyl-[protein] + hexadecanoyl-CoA = S-hexadecanoyl-L-cysteinyl-[protein] + CoA</text>
        <dbReference type="Rhea" id="RHEA:36683"/>
        <dbReference type="Rhea" id="RHEA-COMP:10131"/>
        <dbReference type="Rhea" id="RHEA-COMP:11032"/>
        <dbReference type="ChEBI" id="CHEBI:29950"/>
        <dbReference type="ChEBI" id="CHEBI:57287"/>
        <dbReference type="ChEBI" id="CHEBI:57379"/>
        <dbReference type="ChEBI" id="CHEBI:74151"/>
        <dbReference type="EC" id="2.3.1.225"/>
    </reaction>
</comment>
<dbReference type="GO" id="GO:0016020">
    <property type="term" value="C:membrane"/>
    <property type="evidence" value="ECO:0007669"/>
    <property type="project" value="UniProtKB-SubCell"/>
</dbReference>
<sequence>MKQNNYLRHGCTQTPTLYQSLTYLLYFPNILNCFLLISLLDESVIHYILLGLLTLLSLFSSIKTTLSCPTDQFLIMQIQYRKNGKHFNYENYKLDSYCDICEAYVKENTKHCKHCNRCCQDFDHHCKWVNNCVGILNYKIFMMMITSTMFQFFYTQIVYIRIIILYNTEYEKLQIDNEIQKFHFYDENDLDIKYTLSIIMLVDSFIFSILLLQLFIFHIYLSIKGITTYEFIVKPNTKKVNPQINVLNVIPEVIPNEITQKNINIQMDNKNTIIELNCSEQQLAQESQEKQNDQTEIILNNQVLS</sequence>
<evidence type="ECO:0000256" key="5">
    <source>
        <dbReference type="ARBA" id="ARBA00023136"/>
    </source>
</evidence>